<evidence type="ECO:0000313" key="1">
    <source>
        <dbReference type="EMBL" id="KAF2247797.1"/>
    </source>
</evidence>
<proteinExistence type="predicted"/>
<sequence>MPMILGASSLFETAWVSCVFRSDSGDPDSHAEVVRVFGSKHANHSVFELSLLDTMRQGAQGVEFSHAGRRGVLISVHDDGCSVEHGPAGGVGIGSRGTSSSTVPGLPVREIHFSPVAFLTVDINTLLFSCLSSPYLSSIPPRS</sequence>
<accession>A0A6A6IC67</accession>
<dbReference type="GeneID" id="54575385"/>
<dbReference type="RefSeq" id="XP_033682801.1">
    <property type="nucleotide sequence ID" value="XM_033822055.1"/>
</dbReference>
<reference evidence="1" key="1">
    <citation type="journal article" date="2020" name="Stud. Mycol.">
        <title>101 Dothideomycetes genomes: a test case for predicting lifestyles and emergence of pathogens.</title>
        <authorList>
            <person name="Haridas S."/>
            <person name="Albert R."/>
            <person name="Binder M."/>
            <person name="Bloem J."/>
            <person name="Labutti K."/>
            <person name="Salamov A."/>
            <person name="Andreopoulos B."/>
            <person name="Baker S."/>
            <person name="Barry K."/>
            <person name="Bills G."/>
            <person name="Bluhm B."/>
            <person name="Cannon C."/>
            <person name="Castanera R."/>
            <person name="Culley D."/>
            <person name="Daum C."/>
            <person name="Ezra D."/>
            <person name="Gonzalez J."/>
            <person name="Henrissat B."/>
            <person name="Kuo A."/>
            <person name="Liang C."/>
            <person name="Lipzen A."/>
            <person name="Lutzoni F."/>
            <person name="Magnuson J."/>
            <person name="Mondo S."/>
            <person name="Nolan M."/>
            <person name="Ohm R."/>
            <person name="Pangilinan J."/>
            <person name="Park H.-J."/>
            <person name="Ramirez L."/>
            <person name="Alfaro M."/>
            <person name="Sun H."/>
            <person name="Tritt A."/>
            <person name="Yoshinaga Y."/>
            <person name="Zwiers L.-H."/>
            <person name="Turgeon B."/>
            <person name="Goodwin S."/>
            <person name="Spatafora J."/>
            <person name="Crous P."/>
            <person name="Grigoriev I."/>
        </authorList>
    </citation>
    <scope>NUCLEOTIDE SEQUENCE</scope>
    <source>
        <strain evidence="1">CBS 122368</strain>
    </source>
</reference>
<evidence type="ECO:0000313" key="2">
    <source>
        <dbReference type="Proteomes" id="UP000800094"/>
    </source>
</evidence>
<organism evidence="1 2">
    <name type="scientific">Trematosphaeria pertusa</name>
    <dbReference type="NCBI Taxonomy" id="390896"/>
    <lineage>
        <taxon>Eukaryota</taxon>
        <taxon>Fungi</taxon>
        <taxon>Dikarya</taxon>
        <taxon>Ascomycota</taxon>
        <taxon>Pezizomycotina</taxon>
        <taxon>Dothideomycetes</taxon>
        <taxon>Pleosporomycetidae</taxon>
        <taxon>Pleosporales</taxon>
        <taxon>Massarineae</taxon>
        <taxon>Trematosphaeriaceae</taxon>
        <taxon>Trematosphaeria</taxon>
    </lineage>
</organism>
<dbReference type="EMBL" id="ML987196">
    <property type="protein sequence ID" value="KAF2247797.1"/>
    <property type="molecule type" value="Genomic_DNA"/>
</dbReference>
<gene>
    <name evidence="1" type="ORF">BU26DRAFT_320753</name>
</gene>
<dbReference type="Proteomes" id="UP000800094">
    <property type="component" value="Unassembled WGS sequence"/>
</dbReference>
<name>A0A6A6IC67_9PLEO</name>
<protein>
    <submittedName>
        <fullName evidence="1">Uncharacterized protein</fullName>
    </submittedName>
</protein>
<keyword evidence="2" id="KW-1185">Reference proteome</keyword>
<dbReference type="AlphaFoldDB" id="A0A6A6IC67"/>